<proteinExistence type="predicted"/>
<name>A0A972JKI3_9GAMM</name>
<dbReference type="AlphaFoldDB" id="A0A972JKI3"/>
<sequence length="150" mass="16452">MAKPEKRLQQLCRKHARKAWVRQWKKHHSQMQDGIKSKHKQAIKQDTKQGIKGLSAAMLTALANDAIGLTRHELGKKKRLKQRLKALAKALLKRQSAPRLEARVATLKPRHNGRSFALLPLKASPCGACPALSGGLCKCALKAAAGSRAS</sequence>
<protein>
    <submittedName>
        <fullName evidence="1">Uncharacterized protein</fullName>
    </submittedName>
</protein>
<dbReference type="RefSeq" id="WP_169563083.1">
    <property type="nucleotide sequence ID" value="NZ_JAAXYH010000002.1"/>
</dbReference>
<comment type="caution">
    <text evidence="1">The sequence shown here is derived from an EMBL/GenBank/DDBJ whole genome shotgun (WGS) entry which is preliminary data.</text>
</comment>
<evidence type="ECO:0000313" key="2">
    <source>
        <dbReference type="Proteomes" id="UP000737113"/>
    </source>
</evidence>
<evidence type="ECO:0000313" key="1">
    <source>
        <dbReference type="EMBL" id="NMH64402.1"/>
    </source>
</evidence>
<organism evidence="1 2">
    <name type="scientific">Shewanella salipaludis</name>
    <dbReference type="NCBI Taxonomy" id="2723052"/>
    <lineage>
        <taxon>Bacteria</taxon>
        <taxon>Pseudomonadati</taxon>
        <taxon>Pseudomonadota</taxon>
        <taxon>Gammaproteobacteria</taxon>
        <taxon>Alteromonadales</taxon>
        <taxon>Shewanellaceae</taxon>
        <taxon>Shewanella</taxon>
    </lineage>
</organism>
<reference evidence="1" key="1">
    <citation type="submission" date="2020-04" db="EMBL/GenBank/DDBJ databases">
        <title>Description of Shewanella salipaludis sp. nov., isolated from a salt marsh.</title>
        <authorList>
            <person name="Park S."/>
            <person name="Yoon J.-H."/>
        </authorList>
    </citation>
    <scope>NUCLEOTIDE SEQUENCE</scope>
    <source>
        <strain evidence="1">SHSM-M6</strain>
    </source>
</reference>
<dbReference type="EMBL" id="JAAXYH010000002">
    <property type="protein sequence ID" value="NMH64402.1"/>
    <property type="molecule type" value="Genomic_DNA"/>
</dbReference>
<dbReference type="Proteomes" id="UP000737113">
    <property type="component" value="Unassembled WGS sequence"/>
</dbReference>
<accession>A0A972JKI3</accession>
<gene>
    <name evidence="1" type="ORF">HC757_04370</name>
</gene>
<keyword evidence="2" id="KW-1185">Reference proteome</keyword>